<proteinExistence type="predicted"/>
<dbReference type="Proteomes" id="UP000185936">
    <property type="component" value="Unassembled WGS sequence"/>
</dbReference>
<accession>A0A1N7ESZ9</accession>
<sequence>MSEHTASGGAREPSQVLLTGFPGFLGSALVERLLERGDGPIACLVQPKYRALAERRASELAGSDSDRLRLYEGDITEPGIGLADSALEALESVTELYHLAAIYDLAVDSEPAETVNVRGTKHVLDIAETLEVDRFQYVSTCYVSGRYDGVFTEDHLEEGQTFNNHYERTKYEAEVAVQERMADGLPATIYRPAIVVGDSETGEADKYDGPYYLLRLLLAQPAACSIITTLPGGADSELNVVPQDFVIDAIAHLSGREDTVGEVYQLCDPAPLSVPNVIEEMGAAMGHRVVSIPGSKPLTKRLLSTLEARGWPAEPATLDYLDHPTRYACPNTQRALAGTELECPPFESYVDALVAFVRDNPDRSDEAMA</sequence>
<keyword evidence="3" id="KW-1185">Reference proteome</keyword>
<dbReference type="STRING" id="308853.SAMN05421752_10528"/>
<name>A0A1N7ESZ9_9EURY</name>
<evidence type="ECO:0000313" key="2">
    <source>
        <dbReference type="EMBL" id="SIR91182.1"/>
    </source>
</evidence>
<dbReference type="Gene3D" id="3.40.50.720">
    <property type="entry name" value="NAD(P)-binding Rossmann-like Domain"/>
    <property type="match status" value="1"/>
</dbReference>
<dbReference type="AlphaFoldDB" id="A0A1N7ESZ9"/>
<feature type="domain" description="Thioester reductase (TE)" evidence="1">
    <location>
        <begin position="18"/>
        <end position="250"/>
    </location>
</feature>
<dbReference type="CDD" id="cd05263">
    <property type="entry name" value="MupV_like_SDR_e"/>
    <property type="match status" value="1"/>
</dbReference>
<dbReference type="OrthoDB" id="326123at2157"/>
<evidence type="ECO:0000313" key="3">
    <source>
        <dbReference type="Proteomes" id="UP000185936"/>
    </source>
</evidence>
<organism evidence="2 3">
    <name type="scientific">Natronorubrum thiooxidans</name>
    <dbReference type="NCBI Taxonomy" id="308853"/>
    <lineage>
        <taxon>Archaea</taxon>
        <taxon>Methanobacteriati</taxon>
        <taxon>Methanobacteriota</taxon>
        <taxon>Stenosarchaea group</taxon>
        <taxon>Halobacteria</taxon>
        <taxon>Halobacteriales</taxon>
        <taxon>Natrialbaceae</taxon>
        <taxon>Natronorubrum</taxon>
    </lineage>
</organism>
<dbReference type="EMBL" id="FTNR01000005">
    <property type="protein sequence ID" value="SIR91182.1"/>
    <property type="molecule type" value="Genomic_DNA"/>
</dbReference>
<dbReference type="InterPro" id="IPR013120">
    <property type="entry name" value="FAR_NAD-bd"/>
</dbReference>
<reference evidence="3" key="1">
    <citation type="submission" date="2017-01" db="EMBL/GenBank/DDBJ databases">
        <authorList>
            <person name="Varghese N."/>
            <person name="Submissions S."/>
        </authorList>
    </citation>
    <scope>NUCLEOTIDE SEQUENCE [LARGE SCALE GENOMIC DNA]</scope>
    <source>
        <strain evidence="3">type strain: HArc-</strain>
    </source>
</reference>
<dbReference type="PANTHER" id="PTHR43000">
    <property type="entry name" value="DTDP-D-GLUCOSE 4,6-DEHYDRATASE-RELATED"/>
    <property type="match status" value="1"/>
</dbReference>
<dbReference type="RefSeq" id="WP_076608737.1">
    <property type="nucleotide sequence ID" value="NZ_FTNR01000005.1"/>
</dbReference>
<gene>
    <name evidence="2" type="ORF">SAMN05421752_10528</name>
</gene>
<dbReference type="InterPro" id="IPR036291">
    <property type="entry name" value="NAD(P)-bd_dom_sf"/>
</dbReference>
<protein>
    <submittedName>
        <fullName evidence="2">Thioester reductase domain-containing protein</fullName>
    </submittedName>
</protein>
<dbReference type="Pfam" id="PF07993">
    <property type="entry name" value="NAD_binding_4"/>
    <property type="match status" value="1"/>
</dbReference>
<dbReference type="SUPFAM" id="SSF51735">
    <property type="entry name" value="NAD(P)-binding Rossmann-fold domains"/>
    <property type="match status" value="1"/>
</dbReference>
<evidence type="ECO:0000259" key="1">
    <source>
        <dbReference type="Pfam" id="PF07993"/>
    </source>
</evidence>